<name>A0ABY2TU85_9SPIR</name>
<sequence length="411" mass="47859">MKKVFAIILISALVFLSLPLASQYRYTFPEYMENLQKNVPMKAIEWFDENAYAPTYGVSELIFAFYRGVSRYNSYVKYKGSVDNLDKAAGDFRQALDIPYDARYLYTDRSLLYLAGILTISEGDKELASRIFKYYADNCEQYDPNYPTAIYWCLYHKYLSPATYALYYDRLVKLDRMGVYEGPIIYDYFTGETKSIPEMLRKLDRPANMTQNRYRRISENADVFETIKSLVPIIPEDRNMSKLGATYQYLIFEEYPPKDNTNYGSRVSETSNLDRDSRKLEYSEDRYRKIDDIMTNNSIDNNYTNENNYTNYTLETNRYAENTNSTYTPPSTSGLYSLTISIDKVANNNVRIDIAGRTFNTRNSTNFNIQLAQGEYDVLVSFLGKQYTNRVNVSSSSYNLLSIVIQDENIR</sequence>
<accession>A0ABY2TU85</accession>
<dbReference type="RefSeq" id="WP_137997376.1">
    <property type="nucleotide sequence ID" value="NZ_SJDU01000020.1"/>
</dbReference>
<keyword evidence="1" id="KW-0418">Kinase</keyword>
<reference evidence="1 2" key="1">
    <citation type="journal article" date="2019" name="Anaerobe">
        <title>Brachyspira catarrhinii sp. nov., an anaerobic intestinal spirochaete isolated from vervet monkeys may have been misidentified as Brachyspira aalborgi in previous studies.</title>
        <authorList>
            <person name="Phillips N.D."/>
            <person name="La T."/>
            <person name="Hampson D.J."/>
        </authorList>
    </citation>
    <scope>NUCLEOTIDE SEQUENCE [LARGE SCALE GENOMIC DNA]</scope>
    <source>
        <strain evidence="1 2">Z12</strain>
    </source>
</reference>
<keyword evidence="1" id="KW-0808">Transferase</keyword>
<proteinExistence type="predicted"/>
<organism evidence="1 2">
    <name type="scientific">Brachyspira catarrhinii</name>
    <dbReference type="NCBI Taxonomy" id="2528966"/>
    <lineage>
        <taxon>Bacteria</taxon>
        <taxon>Pseudomonadati</taxon>
        <taxon>Spirochaetota</taxon>
        <taxon>Spirochaetia</taxon>
        <taxon>Brachyspirales</taxon>
        <taxon>Brachyspiraceae</taxon>
        <taxon>Brachyspira</taxon>
    </lineage>
</organism>
<evidence type="ECO:0000313" key="2">
    <source>
        <dbReference type="Proteomes" id="UP000310168"/>
    </source>
</evidence>
<protein>
    <submittedName>
        <fullName evidence="1">Protein kinase</fullName>
    </submittedName>
</protein>
<dbReference type="EMBL" id="SJDU01000020">
    <property type="protein sequence ID" value="TKZ36163.1"/>
    <property type="molecule type" value="Genomic_DNA"/>
</dbReference>
<keyword evidence="2" id="KW-1185">Reference proteome</keyword>
<comment type="caution">
    <text evidence="1">The sequence shown here is derived from an EMBL/GenBank/DDBJ whole genome shotgun (WGS) entry which is preliminary data.</text>
</comment>
<dbReference type="Proteomes" id="UP000310168">
    <property type="component" value="Unassembled WGS sequence"/>
</dbReference>
<evidence type="ECO:0000313" key="1">
    <source>
        <dbReference type="EMBL" id="TKZ36163.1"/>
    </source>
</evidence>
<gene>
    <name evidence="1" type="ORF">EZH24_01530</name>
</gene>
<dbReference type="GO" id="GO:0016301">
    <property type="term" value="F:kinase activity"/>
    <property type="evidence" value="ECO:0007669"/>
    <property type="project" value="UniProtKB-KW"/>
</dbReference>